<accession>A0AAQ3QGY6</accession>
<sequence length="292" mass="31984">MAVEAHHLDLLPSQLLRNNREFNNSVENQASLYNMQMGFVTPVSGSVAAATGSSFLPMYNPLMVPQASDSGLTFDNAAAVAAASRKRPRPSPFDDQSYYLQQQMFDVDRLILQHAERMRAEMAERRRRFVRRILASVEDGVSKRLMAREEEIARIGRVNWALEERIKRLCVENQMWRDVAQSNEAAANALRASLEQVLAVQVRVKNEEAAEEGAASSADDAESCCCVAGNGEDQEEAGVRRVCRGCGQREPSVLLLPCRHLCLCAACGAAAASCPICNCSNTGSLSVNMSLS</sequence>
<keyword evidence="2 4" id="KW-0863">Zinc-finger</keyword>
<dbReference type="PANTHER" id="PTHR42647">
    <property type="entry name" value="SBP (S-RIBONUCLEASE BINDING PROTEIN) FAMILY PROTEIN"/>
    <property type="match status" value="1"/>
</dbReference>
<evidence type="ECO:0000259" key="5">
    <source>
        <dbReference type="PROSITE" id="PS50089"/>
    </source>
</evidence>
<feature type="domain" description="RING-type" evidence="5">
    <location>
        <begin position="243"/>
        <end position="278"/>
    </location>
</feature>
<name>A0AAQ3QGY6_9LILI</name>
<dbReference type="GO" id="GO:0008270">
    <property type="term" value="F:zinc ion binding"/>
    <property type="evidence" value="ECO:0007669"/>
    <property type="project" value="UniProtKB-KW"/>
</dbReference>
<evidence type="ECO:0000313" key="7">
    <source>
        <dbReference type="Proteomes" id="UP001327560"/>
    </source>
</evidence>
<dbReference type="GO" id="GO:0004842">
    <property type="term" value="F:ubiquitin-protein transferase activity"/>
    <property type="evidence" value="ECO:0007669"/>
    <property type="project" value="TreeGrafter"/>
</dbReference>
<evidence type="ECO:0000256" key="3">
    <source>
        <dbReference type="ARBA" id="ARBA00022833"/>
    </source>
</evidence>
<evidence type="ECO:0000313" key="6">
    <source>
        <dbReference type="EMBL" id="WOL07860.1"/>
    </source>
</evidence>
<dbReference type="InterPro" id="IPR013083">
    <property type="entry name" value="Znf_RING/FYVE/PHD"/>
</dbReference>
<dbReference type="PROSITE" id="PS50089">
    <property type="entry name" value="ZF_RING_2"/>
    <property type="match status" value="1"/>
</dbReference>
<protein>
    <submittedName>
        <fullName evidence="6">BOI-related E3 ubiquitin-protein ligase 3</fullName>
    </submittedName>
</protein>
<dbReference type="GO" id="GO:0043067">
    <property type="term" value="P:regulation of programmed cell death"/>
    <property type="evidence" value="ECO:0007669"/>
    <property type="project" value="TreeGrafter"/>
</dbReference>
<dbReference type="PANTHER" id="PTHR42647:SF12">
    <property type="entry name" value="BOI-RELATED E3 UBIQUITIN-PROTEIN LIGASE 2-RELATED"/>
    <property type="match status" value="1"/>
</dbReference>
<dbReference type="EMBL" id="CP136894">
    <property type="protein sequence ID" value="WOL07860.1"/>
    <property type="molecule type" value="Genomic_DNA"/>
</dbReference>
<dbReference type="AlphaFoldDB" id="A0AAQ3QGY6"/>
<dbReference type="Gene3D" id="3.30.40.10">
    <property type="entry name" value="Zinc/RING finger domain, C3HC4 (zinc finger)"/>
    <property type="match status" value="1"/>
</dbReference>
<organism evidence="6 7">
    <name type="scientific">Canna indica</name>
    <name type="common">Indian-shot</name>
    <dbReference type="NCBI Taxonomy" id="4628"/>
    <lineage>
        <taxon>Eukaryota</taxon>
        <taxon>Viridiplantae</taxon>
        <taxon>Streptophyta</taxon>
        <taxon>Embryophyta</taxon>
        <taxon>Tracheophyta</taxon>
        <taxon>Spermatophyta</taxon>
        <taxon>Magnoliopsida</taxon>
        <taxon>Liliopsida</taxon>
        <taxon>Zingiberales</taxon>
        <taxon>Cannaceae</taxon>
        <taxon>Canna</taxon>
    </lineage>
</organism>
<evidence type="ECO:0000256" key="1">
    <source>
        <dbReference type="ARBA" id="ARBA00022723"/>
    </source>
</evidence>
<reference evidence="6 7" key="1">
    <citation type="submission" date="2023-10" db="EMBL/GenBank/DDBJ databases">
        <title>Chromosome-scale genome assembly provides insights into flower coloration mechanisms of Canna indica.</title>
        <authorList>
            <person name="Li C."/>
        </authorList>
    </citation>
    <scope>NUCLEOTIDE SEQUENCE [LARGE SCALE GENOMIC DNA]</scope>
    <source>
        <tissue evidence="6">Flower</tissue>
    </source>
</reference>
<dbReference type="Pfam" id="PF13920">
    <property type="entry name" value="zf-C3HC4_3"/>
    <property type="match status" value="1"/>
</dbReference>
<evidence type="ECO:0000256" key="4">
    <source>
        <dbReference type="PROSITE-ProRule" id="PRU00175"/>
    </source>
</evidence>
<evidence type="ECO:0000256" key="2">
    <source>
        <dbReference type="ARBA" id="ARBA00022771"/>
    </source>
</evidence>
<dbReference type="Proteomes" id="UP001327560">
    <property type="component" value="Chromosome 5"/>
</dbReference>
<keyword evidence="7" id="KW-1185">Reference proteome</keyword>
<dbReference type="InterPro" id="IPR001841">
    <property type="entry name" value="Znf_RING"/>
</dbReference>
<keyword evidence="1" id="KW-0479">Metal-binding</keyword>
<keyword evidence="3" id="KW-0862">Zinc</keyword>
<proteinExistence type="predicted"/>
<gene>
    <name evidence="6" type="ORF">Cni_G16609</name>
</gene>